<evidence type="ECO:0000313" key="6">
    <source>
        <dbReference type="EMBL" id="KKP70240.1"/>
    </source>
</evidence>
<dbReference type="PANTHER" id="PTHR36923">
    <property type="entry name" value="FERREDOXIN"/>
    <property type="match status" value="1"/>
</dbReference>
<dbReference type="Pfam" id="PF13459">
    <property type="entry name" value="Fer4_15"/>
    <property type="match status" value="1"/>
</dbReference>
<evidence type="ECO:0000256" key="3">
    <source>
        <dbReference type="ARBA" id="ARBA00022982"/>
    </source>
</evidence>
<dbReference type="STRING" id="1618350.UR67_C0001G0149"/>
<proteinExistence type="predicted"/>
<keyword evidence="1" id="KW-0813">Transport</keyword>
<dbReference type="Proteomes" id="UP000034581">
    <property type="component" value="Unassembled WGS sequence"/>
</dbReference>
<gene>
    <name evidence="6" type="ORF">UR67_C0001G0149</name>
</gene>
<dbReference type="SUPFAM" id="SSF54862">
    <property type="entry name" value="4Fe-4S ferredoxins"/>
    <property type="match status" value="1"/>
</dbReference>
<reference evidence="6 7" key="1">
    <citation type="journal article" date="2015" name="Nature">
        <title>rRNA introns, odd ribosomes, and small enigmatic genomes across a large radiation of phyla.</title>
        <authorList>
            <person name="Brown C.T."/>
            <person name="Hug L.A."/>
            <person name="Thomas B.C."/>
            <person name="Sharon I."/>
            <person name="Castelle C.J."/>
            <person name="Singh A."/>
            <person name="Wilkins M.J."/>
            <person name="Williams K.H."/>
            <person name="Banfield J.F."/>
        </authorList>
    </citation>
    <scope>NUCLEOTIDE SEQUENCE [LARGE SCALE GENOMIC DNA]</scope>
</reference>
<dbReference type="InterPro" id="IPR051269">
    <property type="entry name" value="Fe-S_cluster_ET"/>
</dbReference>
<dbReference type="EMBL" id="LBQB01000001">
    <property type="protein sequence ID" value="KKP70240.1"/>
    <property type="molecule type" value="Genomic_DNA"/>
</dbReference>
<keyword evidence="3" id="KW-0249">Electron transport</keyword>
<sequence>MKRRAKITFDRQNCIGAAVCAAIAPKFWKMVDDGKATLVSGRNNPQIKRFELVVEVSEEDIKLLEDSARSCPVQVIEVMEVK</sequence>
<evidence type="ECO:0000256" key="2">
    <source>
        <dbReference type="ARBA" id="ARBA00022723"/>
    </source>
</evidence>
<dbReference type="AlphaFoldDB" id="A0A0G0E4I8"/>
<evidence type="ECO:0000256" key="4">
    <source>
        <dbReference type="ARBA" id="ARBA00023004"/>
    </source>
</evidence>
<dbReference type="Gene3D" id="3.30.70.20">
    <property type="match status" value="1"/>
</dbReference>
<dbReference type="GO" id="GO:0051536">
    <property type="term" value="F:iron-sulfur cluster binding"/>
    <property type="evidence" value="ECO:0007669"/>
    <property type="project" value="UniProtKB-KW"/>
</dbReference>
<keyword evidence="4" id="KW-0408">Iron</keyword>
<evidence type="ECO:0000313" key="7">
    <source>
        <dbReference type="Proteomes" id="UP000034581"/>
    </source>
</evidence>
<keyword evidence="2" id="KW-0479">Metal-binding</keyword>
<evidence type="ECO:0000256" key="5">
    <source>
        <dbReference type="ARBA" id="ARBA00023014"/>
    </source>
</evidence>
<name>A0A0G0E4I8_UNCC3</name>
<keyword evidence="5" id="KW-0411">Iron-sulfur</keyword>
<organism evidence="6 7">
    <name type="scientific">candidate division CPR3 bacterium GW2011_GWF2_35_18</name>
    <dbReference type="NCBI Taxonomy" id="1618350"/>
    <lineage>
        <taxon>Bacteria</taxon>
        <taxon>Bacteria division CPR3</taxon>
    </lineage>
</organism>
<accession>A0A0G0E4I8</accession>
<comment type="caution">
    <text evidence="6">The sequence shown here is derived from an EMBL/GenBank/DDBJ whole genome shotgun (WGS) entry which is preliminary data.</text>
</comment>
<evidence type="ECO:0008006" key="8">
    <source>
        <dbReference type="Google" id="ProtNLM"/>
    </source>
</evidence>
<dbReference type="GO" id="GO:0046872">
    <property type="term" value="F:metal ion binding"/>
    <property type="evidence" value="ECO:0007669"/>
    <property type="project" value="UniProtKB-KW"/>
</dbReference>
<dbReference type="PANTHER" id="PTHR36923:SF3">
    <property type="entry name" value="FERREDOXIN"/>
    <property type="match status" value="1"/>
</dbReference>
<evidence type="ECO:0000256" key="1">
    <source>
        <dbReference type="ARBA" id="ARBA00022448"/>
    </source>
</evidence>
<protein>
    <recommendedName>
        <fullName evidence="8">Ferredoxin</fullName>
    </recommendedName>
</protein>